<dbReference type="Gramene" id="Kaladp0024s0922.2.v1.1">
    <property type="protein sequence ID" value="Kaladp0024s0922.2.v1.1.CDS.1"/>
    <property type="gene ID" value="Kaladp0024s0922.v1.1"/>
</dbReference>
<evidence type="ECO:0000313" key="1">
    <source>
        <dbReference type="EnsemblPlants" id="Kaladp0024s0922.1.v1.1.CDS.1"/>
    </source>
</evidence>
<dbReference type="Proteomes" id="UP000594263">
    <property type="component" value="Unplaced"/>
</dbReference>
<keyword evidence="2" id="KW-1185">Reference proteome</keyword>
<accession>A0A7N0T7X1</accession>
<organism evidence="1 2">
    <name type="scientific">Kalanchoe fedtschenkoi</name>
    <name type="common">Lavender scallops</name>
    <name type="synonym">South American air plant</name>
    <dbReference type="NCBI Taxonomy" id="63787"/>
    <lineage>
        <taxon>Eukaryota</taxon>
        <taxon>Viridiplantae</taxon>
        <taxon>Streptophyta</taxon>
        <taxon>Embryophyta</taxon>
        <taxon>Tracheophyta</taxon>
        <taxon>Spermatophyta</taxon>
        <taxon>Magnoliopsida</taxon>
        <taxon>eudicotyledons</taxon>
        <taxon>Gunneridae</taxon>
        <taxon>Pentapetalae</taxon>
        <taxon>Saxifragales</taxon>
        <taxon>Crassulaceae</taxon>
        <taxon>Kalanchoe</taxon>
    </lineage>
</organism>
<dbReference type="EnsemblPlants" id="Kaladp0024s0922.2.v1.1">
    <property type="protein sequence ID" value="Kaladp0024s0922.2.v1.1.CDS.1"/>
    <property type="gene ID" value="Kaladp0024s0922.v1.1"/>
</dbReference>
<evidence type="ECO:0000313" key="2">
    <source>
        <dbReference type="Proteomes" id="UP000594263"/>
    </source>
</evidence>
<reference evidence="1" key="1">
    <citation type="submission" date="2021-01" db="UniProtKB">
        <authorList>
            <consortium name="EnsemblPlants"/>
        </authorList>
    </citation>
    <scope>IDENTIFICATION</scope>
</reference>
<dbReference type="AlphaFoldDB" id="A0A7N0T7X1"/>
<sequence>MAGRNSIIKKSVLRCVGDRTGILPGISLPPACVPPLSFVLARFSLDTNISTNNILVHIKQVNSRKRYGEFPNRQTSSPCGEYSY</sequence>
<dbReference type="Gramene" id="Kaladp0024s0922.1.v1.1">
    <property type="protein sequence ID" value="Kaladp0024s0922.1.v1.1.CDS.1"/>
    <property type="gene ID" value="Kaladp0024s0922.v1.1"/>
</dbReference>
<name>A0A7N0T7X1_KALFE</name>
<proteinExistence type="predicted"/>
<dbReference type="EnsemblPlants" id="Kaladp0024s0922.1.v1.1">
    <property type="protein sequence ID" value="Kaladp0024s0922.1.v1.1.CDS.1"/>
    <property type="gene ID" value="Kaladp0024s0922.v1.1"/>
</dbReference>
<protein>
    <submittedName>
        <fullName evidence="1">Uncharacterized protein</fullName>
    </submittedName>
</protein>